<keyword evidence="1" id="KW-0812">Transmembrane</keyword>
<dbReference type="STRING" id="765912.Thimo_2483"/>
<dbReference type="eggNOG" id="ENOG5032ZSB">
    <property type="taxonomic scope" value="Bacteria"/>
</dbReference>
<proteinExistence type="predicted"/>
<sequence length="52" mass="5523">MSLGTILLIVLVLILVGVFPTWPHSRAWGYTPSGAIGLAVVVLLVLLLLGRI</sequence>
<dbReference type="RefSeq" id="WP_015281346.1">
    <property type="nucleotide sequence ID" value="NC_019940.1"/>
</dbReference>
<dbReference type="Proteomes" id="UP000010816">
    <property type="component" value="Chromosome"/>
</dbReference>
<feature type="transmembrane region" description="Helical" evidence="1">
    <location>
        <begin position="30"/>
        <end position="49"/>
    </location>
</feature>
<dbReference type="HOGENOM" id="CLU_178291_0_0_6"/>
<accession>L0GWS6</accession>
<evidence type="ECO:0000256" key="1">
    <source>
        <dbReference type="SAM" id="Phobius"/>
    </source>
</evidence>
<reference evidence="2 3" key="1">
    <citation type="submission" date="2011-09" db="EMBL/GenBank/DDBJ databases">
        <title>Complete sequence of chromosome of Thioflavicoccus mobilis 8321.</title>
        <authorList>
            <consortium name="US DOE Joint Genome Institute"/>
            <person name="Lucas S."/>
            <person name="Han J."/>
            <person name="Lapidus A."/>
            <person name="Cheng J.-F."/>
            <person name="Goodwin L."/>
            <person name="Pitluck S."/>
            <person name="Peters L."/>
            <person name="Ovchinnikova G."/>
            <person name="Lu M."/>
            <person name="Detter J.C."/>
            <person name="Han C."/>
            <person name="Tapia R."/>
            <person name="Land M."/>
            <person name="Hauser L."/>
            <person name="Kyrpides N."/>
            <person name="Ivanova N."/>
            <person name="Pagani I."/>
            <person name="Vogl K."/>
            <person name="Liu Z."/>
            <person name="Imhoff J."/>
            <person name="Thiel V."/>
            <person name="Frigaard N.-U."/>
            <person name="Bryant D."/>
            <person name="Woyke T."/>
        </authorList>
    </citation>
    <scope>NUCLEOTIDE SEQUENCE [LARGE SCALE GENOMIC DNA]</scope>
    <source>
        <strain evidence="2 3">8321</strain>
    </source>
</reference>
<evidence type="ECO:0000313" key="2">
    <source>
        <dbReference type="EMBL" id="AGA91213.1"/>
    </source>
</evidence>
<keyword evidence="1" id="KW-0472">Membrane</keyword>
<dbReference type="AlphaFoldDB" id="L0GWS6"/>
<evidence type="ECO:0000313" key="3">
    <source>
        <dbReference type="Proteomes" id="UP000010816"/>
    </source>
</evidence>
<evidence type="ECO:0008006" key="4">
    <source>
        <dbReference type="Google" id="ProtNLM"/>
    </source>
</evidence>
<dbReference type="KEGG" id="tmb:Thimo_2483"/>
<keyword evidence="1" id="KW-1133">Transmembrane helix</keyword>
<protein>
    <recommendedName>
        <fullName evidence="4">DUF3309 domain-containing protein</fullName>
    </recommendedName>
</protein>
<keyword evidence="3" id="KW-1185">Reference proteome</keyword>
<name>L0GWS6_9GAMM</name>
<dbReference type="InterPro" id="IPR021738">
    <property type="entry name" value="DUF3309"/>
</dbReference>
<dbReference type="Pfam" id="PF11752">
    <property type="entry name" value="DUF3309"/>
    <property type="match status" value="1"/>
</dbReference>
<dbReference type="PATRIC" id="fig|765912.4.peg.2438"/>
<gene>
    <name evidence="2" type="ORF">Thimo_2483</name>
</gene>
<organism evidence="2 3">
    <name type="scientific">Thioflavicoccus mobilis 8321</name>
    <dbReference type="NCBI Taxonomy" id="765912"/>
    <lineage>
        <taxon>Bacteria</taxon>
        <taxon>Pseudomonadati</taxon>
        <taxon>Pseudomonadota</taxon>
        <taxon>Gammaproteobacteria</taxon>
        <taxon>Chromatiales</taxon>
        <taxon>Chromatiaceae</taxon>
        <taxon>Thioflavicoccus</taxon>
    </lineage>
</organism>
<dbReference type="EMBL" id="CP003051">
    <property type="protein sequence ID" value="AGA91213.1"/>
    <property type="molecule type" value="Genomic_DNA"/>
</dbReference>